<protein>
    <submittedName>
        <fullName evidence="2">Uncharacterized protein</fullName>
    </submittedName>
</protein>
<reference evidence="2" key="1">
    <citation type="submission" date="2022-11" db="UniProtKB">
        <authorList>
            <consortium name="WormBaseParasite"/>
        </authorList>
    </citation>
    <scope>IDENTIFICATION</scope>
</reference>
<sequence>MKIHYNRPSVYYIPILGFRIKRESSAFNLDNASPSIFCSDNSSSNQRCSFYEFSYYWPSSNLMNYPTLASTTPRTKATTCRCRQYQLRRPAYA</sequence>
<proteinExistence type="predicted"/>
<organism evidence="1 2">
    <name type="scientific">Romanomermis culicivorax</name>
    <name type="common">Nematode worm</name>
    <dbReference type="NCBI Taxonomy" id="13658"/>
    <lineage>
        <taxon>Eukaryota</taxon>
        <taxon>Metazoa</taxon>
        <taxon>Ecdysozoa</taxon>
        <taxon>Nematoda</taxon>
        <taxon>Enoplea</taxon>
        <taxon>Dorylaimia</taxon>
        <taxon>Mermithida</taxon>
        <taxon>Mermithoidea</taxon>
        <taxon>Mermithidae</taxon>
        <taxon>Romanomermis</taxon>
    </lineage>
</organism>
<name>A0A915ISW5_ROMCU</name>
<dbReference type="Proteomes" id="UP000887565">
    <property type="component" value="Unplaced"/>
</dbReference>
<dbReference type="WBParaSite" id="nRc.2.0.1.t17294-RA">
    <property type="protein sequence ID" value="nRc.2.0.1.t17294-RA"/>
    <property type="gene ID" value="nRc.2.0.1.g17294"/>
</dbReference>
<accession>A0A915ISW5</accession>
<evidence type="ECO:0000313" key="2">
    <source>
        <dbReference type="WBParaSite" id="nRc.2.0.1.t17294-RA"/>
    </source>
</evidence>
<dbReference type="AlphaFoldDB" id="A0A915ISW5"/>
<evidence type="ECO:0000313" key="1">
    <source>
        <dbReference type="Proteomes" id="UP000887565"/>
    </source>
</evidence>
<keyword evidence="1" id="KW-1185">Reference proteome</keyword>